<feature type="compositionally biased region" description="Basic and acidic residues" evidence="2">
    <location>
        <begin position="559"/>
        <end position="575"/>
    </location>
</feature>
<evidence type="ECO:0000313" key="3">
    <source>
        <dbReference type="EMBL" id="KAJ4245016.1"/>
    </source>
</evidence>
<feature type="region of interest" description="Disordered" evidence="2">
    <location>
        <begin position="680"/>
        <end position="829"/>
    </location>
</feature>
<feature type="compositionally biased region" description="Pro residues" evidence="2">
    <location>
        <begin position="706"/>
        <end position="718"/>
    </location>
</feature>
<feature type="compositionally biased region" description="Polar residues" evidence="2">
    <location>
        <begin position="770"/>
        <end position="784"/>
    </location>
</feature>
<dbReference type="OrthoDB" id="4835412at2759"/>
<gene>
    <name evidence="3" type="ORF">NW762_014222</name>
</gene>
<feature type="compositionally biased region" description="Polar residues" evidence="2">
    <location>
        <begin position="734"/>
        <end position="744"/>
    </location>
</feature>
<feature type="compositionally biased region" description="Basic and acidic residues" evidence="2">
    <location>
        <begin position="652"/>
        <end position="665"/>
    </location>
</feature>
<feature type="compositionally biased region" description="Basic residues" evidence="2">
    <location>
        <begin position="803"/>
        <end position="812"/>
    </location>
</feature>
<organism evidence="3 4">
    <name type="scientific">Fusarium torreyae</name>
    <dbReference type="NCBI Taxonomy" id="1237075"/>
    <lineage>
        <taxon>Eukaryota</taxon>
        <taxon>Fungi</taxon>
        <taxon>Dikarya</taxon>
        <taxon>Ascomycota</taxon>
        <taxon>Pezizomycotina</taxon>
        <taxon>Sordariomycetes</taxon>
        <taxon>Hypocreomycetidae</taxon>
        <taxon>Hypocreales</taxon>
        <taxon>Nectriaceae</taxon>
        <taxon>Fusarium</taxon>
    </lineage>
</organism>
<feature type="compositionally biased region" description="Basic and acidic residues" evidence="2">
    <location>
        <begin position="628"/>
        <end position="645"/>
    </location>
</feature>
<keyword evidence="1" id="KW-0175">Coiled coil</keyword>
<feature type="compositionally biased region" description="Polar residues" evidence="2">
    <location>
        <begin position="928"/>
        <end position="942"/>
    </location>
</feature>
<feature type="compositionally biased region" description="Basic and acidic residues" evidence="2">
    <location>
        <begin position="680"/>
        <end position="692"/>
    </location>
</feature>
<feature type="region of interest" description="Disordered" evidence="2">
    <location>
        <begin position="921"/>
        <end position="946"/>
    </location>
</feature>
<feature type="coiled-coil region" evidence="1">
    <location>
        <begin position="74"/>
        <end position="122"/>
    </location>
</feature>
<feature type="compositionally biased region" description="Basic and acidic residues" evidence="2">
    <location>
        <begin position="319"/>
        <end position="328"/>
    </location>
</feature>
<comment type="caution">
    <text evidence="3">The sequence shown here is derived from an EMBL/GenBank/DDBJ whole genome shotgun (WGS) entry which is preliminary data.</text>
</comment>
<dbReference type="AlphaFoldDB" id="A0A9W8RKD6"/>
<feature type="region of interest" description="Disordered" evidence="2">
    <location>
        <begin position="544"/>
        <end position="667"/>
    </location>
</feature>
<evidence type="ECO:0000256" key="2">
    <source>
        <dbReference type="SAM" id="MobiDB-lite"/>
    </source>
</evidence>
<accession>A0A9W8RKD6</accession>
<dbReference type="EMBL" id="JAOQAZ010000048">
    <property type="protein sequence ID" value="KAJ4245016.1"/>
    <property type="molecule type" value="Genomic_DNA"/>
</dbReference>
<proteinExistence type="predicted"/>
<name>A0A9W8RKD6_9HYPO</name>
<evidence type="ECO:0000313" key="4">
    <source>
        <dbReference type="Proteomes" id="UP001152049"/>
    </source>
</evidence>
<keyword evidence="4" id="KW-1185">Reference proteome</keyword>
<sequence length="961" mass="107584">MIADSVPKQPAGLAILTQIEQEVATCKLSLQNIQPPGREHESALADITQKIDESWSFILGNPVDAAQHGKTKEMEGLLEKKAQLEAIIKAASKDQGKQAAYAQNTNKTVQSLMDKLKEIFKESRLNNVEMISNTEPVDLTLNDAPAVEPTQRSRARIRTGGATITSNRETRKRKRVEGFQNGQKRTRFESTRNSVHFDAVFQDGKAPKKQIIVRRPADTTRPGRFYIIRCEKHNLCFEDNPLQSASTHLQRKHKASRAGFDTVIELMGYEVIGCDEEQVEKNNAVARESFEKGEEFPAGDSIRVREGSSDSDTPPPESSRGRGQDARNRRSTRGSKRHSDQHPDSRVATDPVPGNIYIVYWPESKQWYAGMLLPLQDLESIGIHCTVEKLGLLQSVPDCYQYDSSSMSFSWAKGYEKGGPKAGHIEFAFMFFEGVKFPEESHVAWVPKDDIQEWDENKALLIEHSQQAIEYLKDREKEKPRTLGLNEAIRDSADDGKCRSQFERLPLTKADCKDMVYGSELQVTRPTTLPAILPDTFPEISTGKELSQVPEPVVANDVEAPKVTEESEEVSKTGEDGGDDFEPPVQMSDLTDDFGQEYNGPVHGDTTEDEIQQEGPEQNDSEPEELEEPKTPEEPEEPKEPSKPEELEELEEPKPTREPRRDRLSTVDINSLFELGESLDEHISASEKRQSVDDQPVSSNVANPPVSQPPISNKPPVPSATEATHLAQMAYDRISQSQDESQVQRPPVPTHSPRDETSRERPRYSDMGQRASTRPHNPSTSTNFPKPKDPLSTPDILDEHNARLSRRSYQHKMKLDDSQPAPKSSAEYPGHVQRTYFAEALTNRNSSTATTATSKCPSASHRSHQASAITEHGIIAATIREEHFSTWFGSLRAIIITGYAIATTSGDGNFSTQHCVQHASRSHERRIATSNNSGTPQTQQQHDQPEFIHWHVTTHPSNRRV</sequence>
<reference evidence="3" key="1">
    <citation type="submission" date="2022-09" db="EMBL/GenBank/DDBJ databases">
        <title>Fusarium specimens isolated from Avocado Roots.</title>
        <authorList>
            <person name="Stajich J."/>
            <person name="Roper C."/>
            <person name="Heimlech-Rivalta G."/>
        </authorList>
    </citation>
    <scope>NUCLEOTIDE SEQUENCE</scope>
    <source>
        <strain evidence="3">CF00136</strain>
    </source>
</reference>
<feature type="compositionally biased region" description="Acidic residues" evidence="2">
    <location>
        <begin position="607"/>
        <end position="627"/>
    </location>
</feature>
<feature type="region of interest" description="Disordered" evidence="2">
    <location>
        <begin position="288"/>
        <end position="349"/>
    </location>
</feature>
<dbReference type="Proteomes" id="UP001152049">
    <property type="component" value="Unassembled WGS sequence"/>
</dbReference>
<evidence type="ECO:0000256" key="1">
    <source>
        <dbReference type="SAM" id="Coils"/>
    </source>
</evidence>
<feature type="compositionally biased region" description="Basic and acidic residues" evidence="2">
    <location>
        <begin position="752"/>
        <end position="764"/>
    </location>
</feature>
<protein>
    <submittedName>
        <fullName evidence="3">Uncharacterized protein</fullName>
    </submittedName>
</protein>
<feature type="compositionally biased region" description="Basic and acidic residues" evidence="2">
    <location>
        <begin position="337"/>
        <end position="347"/>
    </location>
</feature>